<proteinExistence type="predicted"/>
<dbReference type="EMBL" id="LR900345">
    <property type="protein sequence ID" value="CAD7245305.1"/>
    <property type="molecule type" value="Genomic_DNA"/>
</dbReference>
<dbReference type="Gene3D" id="3.40.50.300">
    <property type="entry name" value="P-loop containing nucleotide triphosphate hydrolases"/>
    <property type="match status" value="1"/>
</dbReference>
<dbReference type="OrthoDB" id="10251809at2759"/>
<keyword evidence="2" id="KW-0677">Repeat</keyword>
<organism evidence="3">
    <name type="scientific">Darwinula stevensoni</name>
    <dbReference type="NCBI Taxonomy" id="69355"/>
    <lineage>
        <taxon>Eukaryota</taxon>
        <taxon>Metazoa</taxon>
        <taxon>Ecdysozoa</taxon>
        <taxon>Arthropoda</taxon>
        <taxon>Crustacea</taxon>
        <taxon>Oligostraca</taxon>
        <taxon>Ostracoda</taxon>
        <taxon>Podocopa</taxon>
        <taxon>Podocopida</taxon>
        <taxon>Darwinulocopina</taxon>
        <taxon>Darwinuloidea</taxon>
        <taxon>Darwinulidae</taxon>
        <taxon>Darwinula</taxon>
    </lineage>
</organism>
<keyword evidence="1" id="KW-0880">Kelch repeat</keyword>
<reference evidence="3" key="1">
    <citation type="submission" date="2020-11" db="EMBL/GenBank/DDBJ databases">
        <authorList>
            <person name="Tran Van P."/>
        </authorList>
    </citation>
    <scope>NUCLEOTIDE SEQUENCE</scope>
</reference>
<sequence length="1441" mass="163384">MDLALKALDGQAYGLELHSLKDLALGEHPHKCKDSKEIAQVRKLQEYEIDPRKHMKVRMDKLYSFTEGAAIYQTEHYPDAENSYAFPAGYVLKVQDQKKLFEETRDFTPDSGKRVPRIKPADSAVVNVFQWVKEIFSGLPCLVIYDYDFNETFYAAMGITKVKGADKKRQKWKKEGFETTDGDHDACVITFQGCRVLVVFFEVKAREIADSKLKDDILGHAEDQLRKSEVILRQFVGATASSHTFLCSFVALPYLSRSDVARILECSCHEHILTKDDLDSHDALKKFFEEHGILLTGQERLDPAAKDCYLDVMRTYVAASASVKGMPRTEEDLHKNIDERMETALDLLTPHQGKILLEDRPVLFLAGAQGTGKTYLLQQRAKQLAERGDTVIIVNMSNGELTDDIRKWRESVACSTRITVVNSTAFLTCHKHGVCEDFKTLFQVINGQKQRCILSDEMQVNFGMKTDDPAEIGQIWKNFIKKKKFRSLWIAWRPSDIGYPQTLDIQRVMDSLGREQVELLTEVKRNTTDLGRFVVAVTLFIQRRFSCLRLLPMQSLEYGLNQKEDLSQAIVLLIRSPPECSNAAQWASEVVVQIQLPSEANPGHFTIITRTIGERNVLVRELEDRLGQAVAFLDSEGCVRGHSNSKFLIFYQDQVTGMSFENLILLDDGNNFYRSWSSMVSMARRSLHVIYTEPLPTGHWEEPTHLELIRSLKKPSQPSFGVYLDPLDENAYAEISWIPFMEPVCRVSPIGIANKKGKNDSKKTVKIEERKIELLFGSNRSGKTAFLMKRLKRKTKQEIQEMRKAQNETISPARVMFVDCSRWNITAYPRGLCLVDAKERIKRAGLGNVAQVFDIHELLWQYELWNHQSLSPQVMQELLVKMLREGKEEGRRLHIALDDAPIHLICPGLRDTEGLQEEWESVLRVLSSKFEDTLASLTIAFQPYIDYGMTTFDLKKFKLSSEIGVRIIKKGFLDVGFSHLLRYILSHESPRELRVKPGTLNTRPEPSSLVFGVKPTLITPPIQTHYHGGFKCIGGRGRGCVAVTAAAHLLSHNIENVIVLISDEEILGIFTEVLGLVEEKRGAAGSEVLQIYHPRDYRGCESSQVMCVGIEDSWVVEGISRAIRTLFIVDGGTSAAAQSRMGLWKEMKRKDARRIFAMGIGEDGRGGIWEVLDHSSTLWVQGPCGTDDVVLVHSHRLIQCRGKEVKILHLGEKDPRQGPYEWDEAFHIPHPFRVNGTAGVVIHDTLFLLGGQDIPQEGRRLDLSSETWLNLPEMRLRRSRATSMMRDPYTILVLGGEDPETRRPLSSWECLDTRMRQWFPFPHDMPLPVSGHAVTTYNSHVYISGGWDGREAREEVWRCGINGDENWEELPSLNIKRHDHGMMGDVAKGLSIIGGRYISEPEETVEVLETETLTLDIGRWVCGQCAMLLNHFIVAVAVAVS</sequence>
<evidence type="ECO:0000256" key="2">
    <source>
        <dbReference type="ARBA" id="ARBA00022737"/>
    </source>
</evidence>
<dbReference type="Gene3D" id="2.120.10.80">
    <property type="entry name" value="Kelch-type beta propeller"/>
    <property type="match status" value="1"/>
</dbReference>
<accession>A0A7R8XCI7</accession>
<dbReference type="EMBL" id="CAJPEV010000828">
    <property type="protein sequence ID" value="CAG0888878.1"/>
    <property type="molecule type" value="Genomic_DNA"/>
</dbReference>
<name>A0A7R8XCI7_9CRUS</name>
<evidence type="ECO:0000256" key="1">
    <source>
        <dbReference type="ARBA" id="ARBA00022441"/>
    </source>
</evidence>
<dbReference type="PANTHER" id="PTHR45632:SF3">
    <property type="entry name" value="KELCH-LIKE PROTEIN 32"/>
    <property type="match status" value="1"/>
</dbReference>
<dbReference type="SMART" id="SM00612">
    <property type="entry name" value="Kelch"/>
    <property type="match status" value="3"/>
</dbReference>
<dbReference type="InterPro" id="IPR006652">
    <property type="entry name" value="Kelch_1"/>
</dbReference>
<keyword evidence="4" id="KW-1185">Reference proteome</keyword>
<dbReference type="Proteomes" id="UP000677054">
    <property type="component" value="Unassembled WGS sequence"/>
</dbReference>
<dbReference type="SUPFAM" id="SSF117281">
    <property type="entry name" value="Kelch motif"/>
    <property type="match status" value="1"/>
</dbReference>
<evidence type="ECO:0000313" key="3">
    <source>
        <dbReference type="EMBL" id="CAD7245305.1"/>
    </source>
</evidence>
<dbReference type="SUPFAM" id="SSF52540">
    <property type="entry name" value="P-loop containing nucleoside triphosphate hydrolases"/>
    <property type="match status" value="1"/>
</dbReference>
<gene>
    <name evidence="3" type="ORF">DSTB1V02_LOCUS5179</name>
</gene>
<dbReference type="InterPro" id="IPR015915">
    <property type="entry name" value="Kelch-typ_b-propeller"/>
</dbReference>
<dbReference type="PANTHER" id="PTHR45632">
    <property type="entry name" value="LD33804P"/>
    <property type="match status" value="1"/>
</dbReference>
<evidence type="ECO:0000313" key="4">
    <source>
        <dbReference type="Proteomes" id="UP000677054"/>
    </source>
</evidence>
<dbReference type="InterPro" id="IPR027417">
    <property type="entry name" value="P-loop_NTPase"/>
</dbReference>
<protein>
    <submittedName>
        <fullName evidence="3">Uncharacterized protein</fullName>
    </submittedName>
</protein>